<dbReference type="EMBL" id="BAAAFI010000007">
    <property type="protein sequence ID" value="GAA0878828.1"/>
    <property type="molecule type" value="Genomic_DNA"/>
</dbReference>
<protein>
    <recommendedName>
        <fullName evidence="7">5'-nucleotidase SurE</fullName>
        <ecNumber evidence="7">3.1.3.5</ecNumber>
    </recommendedName>
    <alternativeName>
        <fullName evidence="7">Nucleoside 5'-monophosphate phosphohydrolase</fullName>
    </alternativeName>
</protein>
<keyword evidence="3 7" id="KW-0963">Cytoplasm</keyword>
<dbReference type="Proteomes" id="UP001500469">
    <property type="component" value="Unassembled WGS sequence"/>
</dbReference>
<comment type="similarity">
    <text evidence="2 7">Belongs to the SurE nucleotidase family.</text>
</comment>
<evidence type="ECO:0000256" key="2">
    <source>
        <dbReference type="ARBA" id="ARBA00011062"/>
    </source>
</evidence>
<keyword evidence="6 7" id="KW-0378">Hydrolase</keyword>
<dbReference type="EC" id="3.1.3.5" evidence="7"/>
<accession>A0ABP3YDS2</accession>
<dbReference type="PANTHER" id="PTHR30457:SF12">
    <property type="entry name" value="5'_3'-NUCLEOTIDASE SURE"/>
    <property type="match status" value="1"/>
</dbReference>
<dbReference type="PANTHER" id="PTHR30457">
    <property type="entry name" value="5'-NUCLEOTIDASE SURE"/>
    <property type="match status" value="1"/>
</dbReference>
<feature type="binding site" evidence="7">
    <location>
        <position position="39"/>
    </location>
    <ligand>
        <name>a divalent metal cation</name>
        <dbReference type="ChEBI" id="CHEBI:60240"/>
    </ligand>
</feature>
<feature type="binding site" evidence="7">
    <location>
        <position position="92"/>
    </location>
    <ligand>
        <name>a divalent metal cation</name>
        <dbReference type="ChEBI" id="CHEBI:60240"/>
    </ligand>
</feature>
<reference evidence="10" key="1">
    <citation type="journal article" date="2019" name="Int. J. Syst. Evol. Microbiol.">
        <title>The Global Catalogue of Microorganisms (GCM) 10K type strain sequencing project: providing services to taxonomists for standard genome sequencing and annotation.</title>
        <authorList>
            <consortium name="The Broad Institute Genomics Platform"/>
            <consortium name="The Broad Institute Genome Sequencing Center for Infectious Disease"/>
            <person name="Wu L."/>
            <person name="Ma J."/>
        </authorList>
    </citation>
    <scope>NUCLEOTIDE SEQUENCE [LARGE SCALE GENOMIC DNA]</scope>
    <source>
        <strain evidence="10">JCM 16112</strain>
    </source>
</reference>
<evidence type="ECO:0000256" key="1">
    <source>
        <dbReference type="ARBA" id="ARBA00000815"/>
    </source>
</evidence>
<evidence type="ECO:0000256" key="5">
    <source>
        <dbReference type="ARBA" id="ARBA00022741"/>
    </source>
</evidence>
<evidence type="ECO:0000313" key="9">
    <source>
        <dbReference type="EMBL" id="GAA0878828.1"/>
    </source>
</evidence>
<comment type="caution">
    <text evidence="9">The sequence shown here is derived from an EMBL/GenBank/DDBJ whole genome shotgun (WGS) entry which is preliminary data.</text>
</comment>
<feature type="binding site" evidence="7">
    <location>
        <position position="8"/>
    </location>
    <ligand>
        <name>a divalent metal cation</name>
        <dbReference type="ChEBI" id="CHEBI:60240"/>
    </ligand>
</feature>
<evidence type="ECO:0000256" key="6">
    <source>
        <dbReference type="ARBA" id="ARBA00022801"/>
    </source>
</evidence>
<comment type="function">
    <text evidence="7">Nucleotidase that shows phosphatase activity on nucleoside 5'-monophosphates.</text>
</comment>
<organism evidence="9 10">
    <name type="scientific">Algoriphagus jejuensis</name>
    <dbReference type="NCBI Taxonomy" id="419934"/>
    <lineage>
        <taxon>Bacteria</taxon>
        <taxon>Pseudomonadati</taxon>
        <taxon>Bacteroidota</taxon>
        <taxon>Cytophagia</taxon>
        <taxon>Cytophagales</taxon>
        <taxon>Cyclobacteriaceae</taxon>
        <taxon>Algoriphagus</taxon>
    </lineage>
</organism>
<dbReference type="SUPFAM" id="SSF64167">
    <property type="entry name" value="SurE-like"/>
    <property type="match status" value="1"/>
</dbReference>
<keyword evidence="4 7" id="KW-0479">Metal-binding</keyword>
<proteinExistence type="inferred from homology"/>
<feature type="binding site" evidence="7">
    <location>
        <position position="9"/>
    </location>
    <ligand>
        <name>a divalent metal cation</name>
        <dbReference type="ChEBI" id="CHEBI:60240"/>
    </ligand>
</feature>
<comment type="cofactor">
    <cofactor evidence="7">
        <name>a divalent metal cation</name>
        <dbReference type="ChEBI" id="CHEBI:60240"/>
    </cofactor>
    <text evidence="7">Binds 1 divalent metal cation per subunit.</text>
</comment>
<evidence type="ECO:0000256" key="3">
    <source>
        <dbReference type="ARBA" id="ARBA00022490"/>
    </source>
</evidence>
<keyword evidence="10" id="KW-1185">Reference proteome</keyword>
<dbReference type="RefSeq" id="WP_343850596.1">
    <property type="nucleotide sequence ID" value="NZ_BAAAFI010000007.1"/>
</dbReference>
<sequence>MKILITNDDGIYSPGILELAEIASEFGNVRIVAPHVEQSSMGHAITATRPLSIKKTKVGNFDAFRVNGTPADCVSLGCFHWGDVDLVLSGINLGPNLGNSMWHSGTLAGAKQAALLGVKGVAFSTPTQKDEYDFSQMRAHIRHVLEYLIKEDVPQLVNVNLPFAPEGIVWTRQSLRQYDGLVKPAEDPMGRPLFWITVIPLELAEEGTDRYAMEHNLVSMTPLRLDLTDESQLVKLQGRKVFDQE</sequence>
<dbReference type="InterPro" id="IPR002828">
    <property type="entry name" value="SurE-like_Pase/nucleotidase"/>
</dbReference>
<feature type="domain" description="Survival protein SurE-like phosphatase/nucleotidase" evidence="8">
    <location>
        <begin position="3"/>
        <end position="178"/>
    </location>
</feature>
<dbReference type="InterPro" id="IPR030048">
    <property type="entry name" value="SurE"/>
</dbReference>
<comment type="subcellular location">
    <subcellularLocation>
        <location evidence="7">Cytoplasm</location>
    </subcellularLocation>
</comment>
<dbReference type="Gene3D" id="3.40.1210.10">
    <property type="entry name" value="Survival protein SurE-like phosphatase/nucleotidase"/>
    <property type="match status" value="1"/>
</dbReference>
<evidence type="ECO:0000256" key="7">
    <source>
        <dbReference type="HAMAP-Rule" id="MF_00060"/>
    </source>
</evidence>
<keyword evidence="5 7" id="KW-0547">Nucleotide-binding</keyword>
<dbReference type="InterPro" id="IPR036523">
    <property type="entry name" value="SurE-like_sf"/>
</dbReference>
<dbReference type="HAMAP" id="MF_00060">
    <property type="entry name" value="SurE"/>
    <property type="match status" value="1"/>
</dbReference>
<dbReference type="Pfam" id="PF01975">
    <property type="entry name" value="SurE"/>
    <property type="match status" value="1"/>
</dbReference>
<evidence type="ECO:0000313" key="10">
    <source>
        <dbReference type="Proteomes" id="UP001500469"/>
    </source>
</evidence>
<evidence type="ECO:0000256" key="4">
    <source>
        <dbReference type="ARBA" id="ARBA00022723"/>
    </source>
</evidence>
<evidence type="ECO:0000259" key="8">
    <source>
        <dbReference type="Pfam" id="PF01975"/>
    </source>
</evidence>
<name>A0ABP3YDS2_9BACT</name>
<gene>
    <name evidence="9" type="primary">surE_1</name>
    <name evidence="7" type="synonym">surE</name>
    <name evidence="9" type="ORF">GCM10009119_17960</name>
</gene>
<dbReference type="NCBIfam" id="TIGR00087">
    <property type="entry name" value="surE"/>
    <property type="match status" value="1"/>
</dbReference>
<comment type="catalytic activity">
    <reaction evidence="1 7">
        <text>a ribonucleoside 5'-phosphate + H2O = a ribonucleoside + phosphate</text>
        <dbReference type="Rhea" id="RHEA:12484"/>
        <dbReference type="ChEBI" id="CHEBI:15377"/>
        <dbReference type="ChEBI" id="CHEBI:18254"/>
        <dbReference type="ChEBI" id="CHEBI:43474"/>
        <dbReference type="ChEBI" id="CHEBI:58043"/>
        <dbReference type="EC" id="3.1.3.5"/>
    </reaction>
</comment>